<protein>
    <submittedName>
        <fullName evidence="2">Uncharacterized protein</fullName>
    </submittedName>
</protein>
<reference evidence="2" key="1">
    <citation type="submission" date="2018-11" db="EMBL/GenBank/DDBJ databases">
        <authorList>
            <consortium name="Pathogen Informatics"/>
        </authorList>
    </citation>
    <scope>NUCLEOTIDE SEQUENCE</scope>
</reference>
<evidence type="ECO:0000313" key="2">
    <source>
        <dbReference type="EMBL" id="VEL39287.1"/>
    </source>
</evidence>
<organism evidence="2 3">
    <name type="scientific">Protopolystoma xenopodis</name>
    <dbReference type="NCBI Taxonomy" id="117903"/>
    <lineage>
        <taxon>Eukaryota</taxon>
        <taxon>Metazoa</taxon>
        <taxon>Spiralia</taxon>
        <taxon>Lophotrochozoa</taxon>
        <taxon>Platyhelminthes</taxon>
        <taxon>Monogenea</taxon>
        <taxon>Polyopisthocotylea</taxon>
        <taxon>Polystomatidea</taxon>
        <taxon>Polystomatidae</taxon>
        <taxon>Protopolystoma</taxon>
    </lineage>
</organism>
<sequence length="136" mass="15096">MVPGEDIEASANLAFGLLLDSHHRQHQHRLMQAQPTLRFRPQSSTRQAHAAETHELLGQPDNGSQFPPPTKSLDKEPPERPHSADPTCYQTSGESAVLLRSLNAADQTSVWADRSWQGLRALRGQTLGLVGFDRIR</sequence>
<comment type="caution">
    <text evidence="2">The sequence shown here is derived from an EMBL/GenBank/DDBJ whole genome shotgun (WGS) entry which is preliminary data.</text>
</comment>
<keyword evidence="3" id="KW-1185">Reference proteome</keyword>
<feature type="region of interest" description="Disordered" evidence="1">
    <location>
        <begin position="26"/>
        <end position="92"/>
    </location>
</feature>
<evidence type="ECO:0000256" key="1">
    <source>
        <dbReference type="SAM" id="MobiDB-lite"/>
    </source>
</evidence>
<dbReference type="AlphaFoldDB" id="A0A448XL66"/>
<feature type="compositionally biased region" description="Basic and acidic residues" evidence="1">
    <location>
        <begin position="72"/>
        <end position="83"/>
    </location>
</feature>
<proteinExistence type="predicted"/>
<gene>
    <name evidence="2" type="ORF">PXEA_LOCUS32727</name>
</gene>
<name>A0A448XL66_9PLAT</name>
<accession>A0A448XL66</accession>
<dbReference type="EMBL" id="CAAALY010260731">
    <property type="protein sequence ID" value="VEL39287.1"/>
    <property type="molecule type" value="Genomic_DNA"/>
</dbReference>
<dbReference type="Proteomes" id="UP000784294">
    <property type="component" value="Unassembled WGS sequence"/>
</dbReference>
<evidence type="ECO:0000313" key="3">
    <source>
        <dbReference type="Proteomes" id="UP000784294"/>
    </source>
</evidence>